<proteinExistence type="predicted"/>
<accession>A0A1R2AXW8</accession>
<feature type="region of interest" description="Disordered" evidence="1">
    <location>
        <begin position="40"/>
        <end position="66"/>
    </location>
</feature>
<protein>
    <submittedName>
        <fullName evidence="2">Uncharacterized protein</fullName>
    </submittedName>
</protein>
<keyword evidence="3" id="KW-1185">Reference proteome</keyword>
<feature type="compositionally biased region" description="Polar residues" evidence="1">
    <location>
        <begin position="44"/>
        <end position="53"/>
    </location>
</feature>
<comment type="caution">
    <text evidence="2">The sequence shown here is derived from an EMBL/GenBank/DDBJ whole genome shotgun (WGS) entry which is preliminary data.</text>
</comment>
<gene>
    <name evidence="2" type="ORF">SteCoe_32911</name>
</gene>
<reference evidence="2 3" key="1">
    <citation type="submission" date="2016-11" db="EMBL/GenBank/DDBJ databases">
        <title>The macronuclear genome of Stentor coeruleus: a giant cell with tiny introns.</title>
        <authorList>
            <person name="Slabodnick M."/>
            <person name="Ruby J.G."/>
            <person name="Reiff S.B."/>
            <person name="Swart E.C."/>
            <person name="Gosai S."/>
            <person name="Prabakaran S."/>
            <person name="Witkowska E."/>
            <person name="Larue G.E."/>
            <person name="Fisher S."/>
            <person name="Freeman R.M."/>
            <person name="Gunawardena J."/>
            <person name="Chu W."/>
            <person name="Stover N.A."/>
            <person name="Gregory B.D."/>
            <person name="Nowacki M."/>
            <person name="Derisi J."/>
            <person name="Roy S.W."/>
            <person name="Marshall W.F."/>
            <person name="Sood P."/>
        </authorList>
    </citation>
    <scope>NUCLEOTIDE SEQUENCE [LARGE SCALE GENOMIC DNA]</scope>
    <source>
        <strain evidence="2">WM001</strain>
    </source>
</reference>
<evidence type="ECO:0000256" key="1">
    <source>
        <dbReference type="SAM" id="MobiDB-lite"/>
    </source>
</evidence>
<dbReference type="AlphaFoldDB" id="A0A1R2AXW8"/>
<feature type="compositionally biased region" description="Low complexity" evidence="1">
    <location>
        <begin position="54"/>
        <end position="66"/>
    </location>
</feature>
<dbReference type="EMBL" id="MPUH01001205">
    <property type="protein sequence ID" value="OMJ69383.1"/>
    <property type="molecule type" value="Genomic_DNA"/>
</dbReference>
<evidence type="ECO:0000313" key="3">
    <source>
        <dbReference type="Proteomes" id="UP000187209"/>
    </source>
</evidence>
<name>A0A1R2AXW8_9CILI</name>
<organism evidence="2 3">
    <name type="scientific">Stentor coeruleus</name>
    <dbReference type="NCBI Taxonomy" id="5963"/>
    <lineage>
        <taxon>Eukaryota</taxon>
        <taxon>Sar</taxon>
        <taxon>Alveolata</taxon>
        <taxon>Ciliophora</taxon>
        <taxon>Postciliodesmatophora</taxon>
        <taxon>Heterotrichea</taxon>
        <taxon>Heterotrichida</taxon>
        <taxon>Stentoridae</taxon>
        <taxon>Stentor</taxon>
    </lineage>
</organism>
<dbReference type="Proteomes" id="UP000187209">
    <property type="component" value="Unassembled WGS sequence"/>
</dbReference>
<sequence>MNLSVKGEGKNKDYIESAMTNKKSATESKILTFKPLTKERQEKTSNITRQNINSSLPSSGRLGSSFRRNTKDELDYFSISPIRKPAKVPDVSFLTSKDYKAFTSPKKIITKEIEENLDRIHKERCKIEAKSAIFQSHCNKVVYSWARDKSLRQEEALRRFDLPKKIVEYTARDPEDYHSDEEDLNYNYMDRIGRIRKLNHKLIDISKHPDYEGNSGYISMQSQVKYVMKTRTPVVIKKERIQEAEKIKNCLAKRNIRCNFQMITSSLIDEATSQLPKGGEGLLKF</sequence>
<evidence type="ECO:0000313" key="2">
    <source>
        <dbReference type="EMBL" id="OMJ69383.1"/>
    </source>
</evidence>